<dbReference type="InterPro" id="IPR027417">
    <property type="entry name" value="P-loop_NTPase"/>
</dbReference>
<comment type="caution">
    <text evidence="4">The sequence shown here is derived from an EMBL/GenBank/DDBJ whole genome shotgun (WGS) entry which is preliminary data.</text>
</comment>
<dbReference type="RefSeq" id="XP_041408185.1">
    <property type="nucleotide sequence ID" value="XM_041552251.1"/>
</dbReference>
<dbReference type="EMBL" id="CAEFZW010000009">
    <property type="protein sequence ID" value="CAB4256341.1"/>
    <property type="molecule type" value="Genomic_DNA"/>
</dbReference>
<reference evidence="4 5" key="1">
    <citation type="submission" date="2020-05" db="EMBL/GenBank/DDBJ databases">
        <authorList>
            <person name="Casaregola S."/>
            <person name="Devillers H."/>
            <person name="Grondin C."/>
        </authorList>
    </citation>
    <scope>NUCLEOTIDE SEQUENCE [LARGE SCALE GENOMIC DNA]</scope>
    <source>
        <strain evidence="4 5">CLIB 1767</strain>
    </source>
</reference>
<keyword evidence="5" id="KW-1185">Reference proteome</keyword>
<dbReference type="GO" id="GO:0016887">
    <property type="term" value="F:ATP hydrolysis activity"/>
    <property type="evidence" value="ECO:0007669"/>
    <property type="project" value="InterPro"/>
</dbReference>
<evidence type="ECO:0000256" key="3">
    <source>
        <dbReference type="ARBA" id="ARBA00022840"/>
    </source>
</evidence>
<evidence type="ECO:0000256" key="1">
    <source>
        <dbReference type="ARBA" id="ARBA00010322"/>
    </source>
</evidence>
<dbReference type="AlphaFoldDB" id="A0A8H2VJ40"/>
<dbReference type="GO" id="GO:0005739">
    <property type="term" value="C:mitochondrion"/>
    <property type="evidence" value="ECO:0007669"/>
    <property type="project" value="TreeGrafter"/>
</dbReference>
<accession>A0A8H2VJ40</accession>
<evidence type="ECO:0000313" key="4">
    <source>
        <dbReference type="EMBL" id="CAB4256341.1"/>
    </source>
</evidence>
<dbReference type="NCBIfam" id="NF040713">
    <property type="entry name" value="ZapE"/>
    <property type="match status" value="1"/>
</dbReference>
<dbReference type="GeneID" id="64859414"/>
<protein>
    <submittedName>
        <fullName evidence="4">Similar to Saccharomyces cerevisiae YEL052W AFG1 Conserved protein that may act as a chaperone in the degradation of misfolded or unassembled cytochrome c oxidase subunits</fullName>
    </submittedName>
</protein>
<dbReference type="GO" id="GO:0006515">
    <property type="term" value="P:protein quality control for misfolded or incompletely synthesized proteins"/>
    <property type="evidence" value="ECO:0007669"/>
    <property type="project" value="TreeGrafter"/>
</dbReference>
<organism evidence="4 5">
    <name type="scientific">Maudiozyma barnettii</name>
    <dbReference type="NCBI Taxonomy" id="61262"/>
    <lineage>
        <taxon>Eukaryota</taxon>
        <taxon>Fungi</taxon>
        <taxon>Dikarya</taxon>
        <taxon>Ascomycota</taxon>
        <taxon>Saccharomycotina</taxon>
        <taxon>Saccharomycetes</taxon>
        <taxon>Saccharomycetales</taxon>
        <taxon>Saccharomycetaceae</taxon>
        <taxon>Maudiozyma</taxon>
    </lineage>
</organism>
<keyword evidence="3" id="KW-0067">ATP-binding</keyword>
<dbReference type="SUPFAM" id="SSF52540">
    <property type="entry name" value="P-loop containing nucleoside triphosphate hydrolases"/>
    <property type="match status" value="1"/>
</dbReference>
<dbReference type="Gene3D" id="3.40.50.300">
    <property type="entry name" value="P-loop containing nucleotide triphosphate hydrolases"/>
    <property type="match status" value="1"/>
</dbReference>
<dbReference type="PANTHER" id="PTHR12169:SF6">
    <property type="entry name" value="AFG1-LIKE ATPASE"/>
    <property type="match status" value="1"/>
</dbReference>
<dbReference type="PANTHER" id="PTHR12169">
    <property type="entry name" value="ATPASE N2B"/>
    <property type="match status" value="1"/>
</dbReference>
<comment type="similarity">
    <text evidence="1">Belongs to the AFG1 ATPase family.</text>
</comment>
<dbReference type="Pfam" id="PF03969">
    <property type="entry name" value="AFG1_ATPase"/>
    <property type="match status" value="1"/>
</dbReference>
<proteinExistence type="inferred from homology"/>
<name>A0A8H2VJ40_9SACH</name>
<sequence>MSLLLLRPINGIPSLGKLGRSLINNHSARFITATSYVRGEVQDITPLQEYDRQVKLGKLRDDPFQRGILKSMEHMYKDLLAYQPPSTDSIKLPLPIQNLTWRSKLLAKFRYPTDITDSDVNTIGENLPKGIYLYGDVGCGKTMLMDLFYTTIPKSLSKKRIHFHQFMQYVHKRSHEISQEQQELREDPHEEIDTIPFLAKEIAMTSRVLCFDEFQVTDVADAMILRRLFSTILGDKYGVILFTTSNREPNDLYINGIQRESFIPCIELIKNRTEVICLDSETDYRKIPKPVSSVYYYPKNELKYSSRECELFRKNHISKWYEYFAQVDESDPVAAQKKSVYKEFNDYPLTIWGREFKVPKCTPPRVAQFTFKQLCGQPLAAGDYLILAKNFDAFIVTDIPYLSIFVRDEIRRFITFLDAVYDNGGKLSTTGAANFTDLFVEPEDILNDYELKPKPQETEEQAQQEEQVVNSDALVAKHGFSKEVAKKSHIFALDEERFAFARALSRLTQMSSTEWVTKKKIQ</sequence>
<dbReference type="InterPro" id="IPR005654">
    <property type="entry name" value="ATPase_AFG1-like"/>
</dbReference>
<evidence type="ECO:0000313" key="5">
    <source>
        <dbReference type="Proteomes" id="UP000644660"/>
    </source>
</evidence>
<dbReference type="Proteomes" id="UP000644660">
    <property type="component" value="Unassembled WGS sequence"/>
</dbReference>
<dbReference type="GO" id="GO:0005524">
    <property type="term" value="F:ATP binding"/>
    <property type="evidence" value="ECO:0007669"/>
    <property type="project" value="UniProtKB-KW"/>
</dbReference>
<gene>
    <name evidence="4" type="ORF">KABA2_09S02442</name>
</gene>
<keyword evidence="2" id="KW-0547">Nucleotide-binding</keyword>
<evidence type="ECO:0000256" key="2">
    <source>
        <dbReference type="ARBA" id="ARBA00022741"/>
    </source>
</evidence>